<evidence type="ECO:0000256" key="1">
    <source>
        <dbReference type="ARBA" id="ARBA00022801"/>
    </source>
</evidence>
<evidence type="ECO:0000313" key="4">
    <source>
        <dbReference type="EMBL" id="SDQ17592.1"/>
    </source>
</evidence>
<evidence type="ECO:0000313" key="5">
    <source>
        <dbReference type="Proteomes" id="UP000199481"/>
    </source>
</evidence>
<dbReference type="AlphaFoldDB" id="A0A1H0YQU8"/>
<gene>
    <name evidence="4" type="ORF">SAMN04487752_1104</name>
</gene>
<dbReference type="InterPro" id="IPR045857">
    <property type="entry name" value="O16G_dom_2"/>
</dbReference>
<reference evidence="5" key="1">
    <citation type="submission" date="2016-10" db="EMBL/GenBank/DDBJ databases">
        <authorList>
            <person name="Varghese N."/>
            <person name="Submissions S."/>
        </authorList>
    </citation>
    <scope>NUCLEOTIDE SEQUENCE [LARGE SCALE GENOMIC DNA]</scope>
    <source>
        <strain evidence="5">MPL-11</strain>
    </source>
</reference>
<dbReference type="Gene3D" id="3.20.20.80">
    <property type="entry name" value="Glycosidases"/>
    <property type="match status" value="1"/>
</dbReference>
<evidence type="ECO:0000259" key="3">
    <source>
        <dbReference type="SMART" id="SM00642"/>
    </source>
</evidence>
<dbReference type="RefSeq" id="WP_226776608.1">
    <property type="nucleotide sequence ID" value="NZ_CP084916.1"/>
</dbReference>
<keyword evidence="2 4" id="KW-0326">Glycosidase</keyword>
<keyword evidence="5" id="KW-1185">Reference proteome</keyword>
<dbReference type="SMART" id="SM00642">
    <property type="entry name" value="Aamy"/>
    <property type="match status" value="1"/>
</dbReference>
<dbReference type="CDD" id="cd11338">
    <property type="entry name" value="AmyAc_CMD"/>
    <property type="match status" value="1"/>
</dbReference>
<protein>
    <submittedName>
        <fullName evidence="4">Glycosidase</fullName>
    </submittedName>
</protein>
<accession>A0A1H0YQU8</accession>
<sequence>MTEKIYYNSWLSEYKKPFGAVPINQKVTFTITCKWPVIEPVYLIVQKDFGDTFEVKMHSIGQFQYQVTIQLTEGQGLYYYFFKVLVQKDQKDEVVYYGNNQRFKGGEGQVYKQEHEVKPYQLTSYLYTDPSPKWYREGIAYHIFVDRFYNGNENGKVLNPKQNSFLYANQEDLPMYIKDKNGEIVRWEFYGGNLTGIIQKLPYLKEMGITILYLSPLFEARSNHKYDTGDYLKIDPMFGDENTFKELIQEAKEFEMRIILDGVFNHSGADSRYFNRYGTYPGMGAYQSKESRYFEWYTFEKFPDRYESWWGVKDLPKLNTQNPRVQSFLYKDQNSVIRKWSKLGLGGWRLDVADELSDDVLKGMRLALEETVEDSVLIGEVWEDASNKIAYNKRRHYIEGGQLHGAMNYPFREIIIGLLQRSITPQEAAEKWMNLKENYPAEAFKSNFNNIGTHDTERIYTVLNQDVTKLKQAMALLFIVPGVPCLYYGDEAGVAGKADPDNRRMYPWGKENKEIQTFVKKLAIIRSKETSLKEGDFYSFSQDELMGIVRFSNQEEFVIMILNTANKEKRLEIADIPEQYDFKFSSFLDENHLNHIQLQPNKAILLVKEKSRSIKTTII</sequence>
<organism evidence="4 5">
    <name type="scientific">Carnobacterium viridans</name>
    <dbReference type="NCBI Taxonomy" id="174587"/>
    <lineage>
        <taxon>Bacteria</taxon>
        <taxon>Bacillati</taxon>
        <taxon>Bacillota</taxon>
        <taxon>Bacilli</taxon>
        <taxon>Lactobacillales</taxon>
        <taxon>Carnobacteriaceae</taxon>
        <taxon>Carnobacterium</taxon>
    </lineage>
</organism>
<dbReference type="Proteomes" id="UP000199481">
    <property type="component" value="Unassembled WGS sequence"/>
</dbReference>
<keyword evidence="1" id="KW-0378">Hydrolase</keyword>
<dbReference type="InterPro" id="IPR017853">
    <property type="entry name" value="GH"/>
</dbReference>
<dbReference type="Pfam" id="PF00128">
    <property type="entry name" value="Alpha-amylase"/>
    <property type="match status" value="1"/>
</dbReference>
<dbReference type="PANTHER" id="PTHR10357:SF210">
    <property type="entry name" value="MALTODEXTRIN GLUCOSIDASE"/>
    <property type="match status" value="1"/>
</dbReference>
<dbReference type="SUPFAM" id="SSF51445">
    <property type="entry name" value="(Trans)glycosidases"/>
    <property type="match status" value="1"/>
</dbReference>
<feature type="domain" description="Glycosyl hydrolase family 13 catalytic" evidence="3">
    <location>
        <begin position="142"/>
        <end position="526"/>
    </location>
</feature>
<dbReference type="Gene3D" id="3.90.400.10">
    <property type="entry name" value="Oligo-1,6-glucosidase, Domain 2"/>
    <property type="match status" value="1"/>
</dbReference>
<name>A0A1H0YQU8_9LACT</name>
<dbReference type="GO" id="GO:0005975">
    <property type="term" value="P:carbohydrate metabolic process"/>
    <property type="evidence" value="ECO:0007669"/>
    <property type="project" value="InterPro"/>
</dbReference>
<proteinExistence type="predicted"/>
<evidence type="ECO:0000256" key="2">
    <source>
        <dbReference type="ARBA" id="ARBA00023295"/>
    </source>
</evidence>
<dbReference type="EMBL" id="FNJW01000008">
    <property type="protein sequence ID" value="SDQ17592.1"/>
    <property type="molecule type" value="Genomic_DNA"/>
</dbReference>
<dbReference type="PANTHER" id="PTHR10357">
    <property type="entry name" value="ALPHA-AMYLASE FAMILY MEMBER"/>
    <property type="match status" value="1"/>
</dbReference>
<dbReference type="InterPro" id="IPR006047">
    <property type="entry name" value="GH13_cat_dom"/>
</dbReference>
<dbReference type="GO" id="GO:0016798">
    <property type="term" value="F:hydrolase activity, acting on glycosyl bonds"/>
    <property type="evidence" value="ECO:0007669"/>
    <property type="project" value="UniProtKB-KW"/>
</dbReference>